<accession>A0A0H2XJX9</accession>
<protein>
    <submittedName>
        <fullName evidence="1">Uncharacterized protein</fullName>
    </submittedName>
</protein>
<sequence length="67" mass="7668">MCGICIAVAYVDARHMFSISLFLSFLSEIRKKVVQDLPLPPHNATSCQYNMWYLIQLLMTLYVVSSP</sequence>
<dbReference type="EMBL" id="DQ381420">
    <property type="protein sequence ID" value="ABD51683.1"/>
    <property type="molecule type" value="Genomic_DNA"/>
</dbReference>
<geneLocation type="plasmid" evidence="1 2">
    <name>pAPEC-O1-ColBM</name>
</geneLocation>
<dbReference type="Proteomes" id="UP000008216">
    <property type="component" value="Plasmid pAPEC-O1-ColBM"/>
</dbReference>
<keyword evidence="1" id="KW-0614">Plasmid</keyword>
<reference evidence="1 2" key="1">
    <citation type="journal article" date="2006" name="J. Bacteriol.">
        <title>Complete DNA sequence of a ColBM plasmid from avian pathogenic Escherichia coli suggests that it evolved from closely related ColV virulence plasmids.</title>
        <authorList>
            <person name="Johnson T.J."/>
            <person name="Johnson S.J."/>
            <person name="Nolan L.K."/>
        </authorList>
    </citation>
    <scope>NUCLEOTIDE SEQUENCE [LARGE SCALE GENOMIC DNA]</scope>
    <source>
        <strain evidence="1">APEC O1</strain>
        <plasmid evidence="2">pAPEC-O1-ColBM</plasmid>
    </source>
</reference>
<proteinExistence type="predicted"/>
<gene>
    <name evidence="1" type="ORF">APECO1_O1CoBM113</name>
</gene>
<dbReference type="AlphaFoldDB" id="A0A0H2XJX9"/>
<dbReference type="KEGG" id="ecv:APECO1_O1CoBM113"/>
<organism evidence="1 2">
    <name type="scientific">Escherichia coli O1:K1 / APEC</name>
    <dbReference type="NCBI Taxonomy" id="405955"/>
    <lineage>
        <taxon>Bacteria</taxon>
        <taxon>Pseudomonadati</taxon>
        <taxon>Pseudomonadota</taxon>
        <taxon>Gammaproteobacteria</taxon>
        <taxon>Enterobacterales</taxon>
        <taxon>Enterobacteriaceae</taxon>
        <taxon>Escherichia</taxon>
    </lineage>
</organism>
<evidence type="ECO:0000313" key="2">
    <source>
        <dbReference type="Proteomes" id="UP000008216"/>
    </source>
</evidence>
<keyword evidence="2" id="KW-1185">Reference proteome</keyword>
<name>A0A0H2XJX9_ECOK1</name>
<evidence type="ECO:0000313" key="1">
    <source>
        <dbReference type="EMBL" id="ABD51683.1"/>
    </source>
</evidence>
<dbReference type="HOGENOM" id="CLU_205152_0_0_6"/>